<protein>
    <submittedName>
        <fullName evidence="6">Outer membrane scaffolding protein for murein synthesis, MipA/OmpV family</fullName>
    </submittedName>
</protein>
<organism evidence="6 7">
    <name type="scientific">Devosia limi DSM 17137</name>
    <dbReference type="NCBI Taxonomy" id="1121477"/>
    <lineage>
        <taxon>Bacteria</taxon>
        <taxon>Pseudomonadati</taxon>
        <taxon>Pseudomonadota</taxon>
        <taxon>Alphaproteobacteria</taxon>
        <taxon>Hyphomicrobiales</taxon>
        <taxon>Devosiaceae</taxon>
        <taxon>Devosia</taxon>
    </lineage>
</organism>
<keyword evidence="4" id="KW-0472">Membrane</keyword>
<name>A0A1M4Y7I4_9HYPH</name>
<keyword evidence="3" id="KW-0732">Signal</keyword>
<evidence type="ECO:0000256" key="5">
    <source>
        <dbReference type="ARBA" id="ARBA00023237"/>
    </source>
</evidence>
<evidence type="ECO:0000256" key="4">
    <source>
        <dbReference type="ARBA" id="ARBA00023136"/>
    </source>
</evidence>
<proteinExistence type="inferred from homology"/>
<dbReference type="Proteomes" id="UP000184533">
    <property type="component" value="Unassembled WGS sequence"/>
</dbReference>
<dbReference type="Pfam" id="PF06629">
    <property type="entry name" value="MipA"/>
    <property type="match status" value="1"/>
</dbReference>
<sequence length="290" mass="30202">MNAQAVPAPLSKSELPMRPARLKILASFTALIAAVPVLAGEFNTFGAAPAEFAEATFQPDLIIELGLGVGYAPLYDGSSKYGPVFIPRINLELLVVPGLLDIGGGEQQGGFSFAPAFSVAGARRSVDNAHLIGLDDIDPTYAAGIRVGYEWGPAELYGELRYAFGGAQGLIGDIGLNLTAKLTPELEIVGGPMLSFATQGYMDTYFGVTAAGSAATGGRLAAFDANGGIKSAGLNVSARYEVMPDTFINANASYARLVGSAANSPIIERGAENQFKVGIGLSRRFTLDLF</sequence>
<reference evidence="6 7" key="1">
    <citation type="submission" date="2016-11" db="EMBL/GenBank/DDBJ databases">
        <authorList>
            <person name="Jaros S."/>
            <person name="Januszkiewicz K."/>
            <person name="Wedrychowicz H."/>
        </authorList>
    </citation>
    <scope>NUCLEOTIDE SEQUENCE [LARGE SCALE GENOMIC DNA]</scope>
    <source>
        <strain evidence="6 7">DSM 17137</strain>
    </source>
</reference>
<dbReference type="PANTHER" id="PTHR38776:SF1">
    <property type="entry name" value="MLTA-INTERACTING PROTEIN-RELATED"/>
    <property type="match status" value="1"/>
</dbReference>
<accession>A0A1M4Y7I4</accession>
<evidence type="ECO:0000313" key="6">
    <source>
        <dbReference type="EMBL" id="SHF01675.1"/>
    </source>
</evidence>
<dbReference type="InterPro" id="IPR010583">
    <property type="entry name" value="MipA"/>
</dbReference>
<dbReference type="PANTHER" id="PTHR38776">
    <property type="entry name" value="MLTA-INTERACTING PROTEIN-RELATED"/>
    <property type="match status" value="1"/>
</dbReference>
<comment type="similarity">
    <text evidence="2">Belongs to the MipA/OmpV family.</text>
</comment>
<evidence type="ECO:0000256" key="1">
    <source>
        <dbReference type="ARBA" id="ARBA00004442"/>
    </source>
</evidence>
<evidence type="ECO:0000313" key="7">
    <source>
        <dbReference type="Proteomes" id="UP000184533"/>
    </source>
</evidence>
<evidence type="ECO:0000256" key="3">
    <source>
        <dbReference type="ARBA" id="ARBA00022729"/>
    </source>
</evidence>
<comment type="subcellular location">
    <subcellularLocation>
        <location evidence="1">Cell outer membrane</location>
    </subcellularLocation>
</comment>
<keyword evidence="5" id="KW-0998">Cell outer membrane</keyword>
<dbReference type="EMBL" id="FQVC01000004">
    <property type="protein sequence ID" value="SHF01675.1"/>
    <property type="molecule type" value="Genomic_DNA"/>
</dbReference>
<gene>
    <name evidence="6" type="ORF">SAMN02745223_01580</name>
</gene>
<dbReference type="AlphaFoldDB" id="A0A1M4Y7I4"/>
<evidence type="ECO:0000256" key="2">
    <source>
        <dbReference type="ARBA" id="ARBA00005722"/>
    </source>
</evidence>
<dbReference type="GO" id="GO:0009279">
    <property type="term" value="C:cell outer membrane"/>
    <property type="evidence" value="ECO:0007669"/>
    <property type="project" value="UniProtKB-SubCell"/>
</dbReference>